<keyword evidence="1" id="KW-0732">Signal</keyword>
<dbReference type="Gene3D" id="3.40.50.1820">
    <property type="entry name" value="alpha/beta hydrolase"/>
    <property type="match status" value="1"/>
</dbReference>
<evidence type="ECO:0000313" key="3">
    <source>
        <dbReference type="Proteomes" id="UP000244855"/>
    </source>
</evidence>
<dbReference type="OrthoDB" id="2141514at2759"/>
<reference evidence="2 3" key="1">
    <citation type="journal article" date="2018" name="Sci. Rep.">
        <title>Comparative genomics provides insights into the lifestyle and reveals functional heterogeneity of dark septate endophytic fungi.</title>
        <authorList>
            <person name="Knapp D.G."/>
            <person name="Nemeth J.B."/>
            <person name="Barry K."/>
            <person name="Hainaut M."/>
            <person name="Henrissat B."/>
            <person name="Johnson J."/>
            <person name="Kuo A."/>
            <person name="Lim J.H.P."/>
            <person name="Lipzen A."/>
            <person name="Nolan M."/>
            <person name="Ohm R.A."/>
            <person name="Tamas L."/>
            <person name="Grigoriev I.V."/>
            <person name="Spatafora J.W."/>
            <person name="Nagy L.G."/>
            <person name="Kovacs G.M."/>
        </authorList>
    </citation>
    <scope>NUCLEOTIDE SEQUENCE [LARGE SCALE GENOMIC DNA]</scope>
    <source>
        <strain evidence="2 3">DSE2036</strain>
    </source>
</reference>
<name>A0A2V1DLQ2_9PLEO</name>
<gene>
    <name evidence="2" type="ORF">DM02DRAFT_657714</name>
</gene>
<evidence type="ECO:0000256" key="1">
    <source>
        <dbReference type="SAM" id="SignalP"/>
    </source>
</evidence>
<sequence length="278" mass="29805">MKLTTCATLLLTSLHVGAQAPPTAGTGPYKSIYYEDPTLPEHTIFMPAKPPSGVKMPVVLWGNGQCYGDGLAYGGFLSQVASYGIVVIANGWVSTSSKNKYQGDITKDLKYLTDSITWIQGKAGQDGNFSTVDAAALGVAGHSCGGYQTVEMRKDSRVKMLAPFGYFTEQSQWATDIKVPVGAFVGEYDTSIALPQLRAGWPLLPASTPGWWGTYPGLDHGGSFDQENGGVWAVTLARWILFTLTGDEESTQYFKGDGADQAGWNPITKQKLDSVTAP</sequence>
<feature type="signal peptide" evidence="1">
    <location>
        <begin position="1"/>
        <end position="18"/>
    </location>
</feature>
<dbReference type="Proteomes" id="UP000244855">
    <property type="component" value="Unassembled WGS sequence"/>
</dbReference>
<dbReference type="GO" id="GO:0016787">
    <property type="term" value="F:hydrolase activity"/>
    <property type="evidence" value="ECO:0007669"/>
    <property type="project" value="UniProtKB-KW"/>
</dbReference>
<accession>A0A2V1DLQ2</accession>
<organism evidence="2 3">
    <name type="scientific">Periconia macrospinosa</name>
    <dbReference type="NCBI Taxonomy" id="97972"/>
    <lineage>
        <taxon>Eukaryota</taxon>
        <taxon>Fungi</taxon>
        <taxon>Dikarya</taxon>
        <taxon>Ascomycota</taxon>
        <taxon>Pezizomycotina</taxon>
        <taxon>Dothideomycetes</taxon>
        <taxon>Pleosporomycetidae</taxon>
        <taxon>Pleosporales</taxon>
        <taxon>Massarineae</taxon>
        <taxon>Periconiaceae</taxon>
        <taxon>Periconia</taxon>
    </lineage>
</organism>
<evidence type="ECO:0000313" key="2">
    <source>
        <dbReference type="EMBL" id="PVH98064.1"/>
    </source>
</evidence>
<dbReference type="STRING" id="97972.A0A2V1DLQ2"/>
<feature type="chain" id="PRO_5015944598" evidence="1">
    <location>
        <begin position="19"/>
        <end position="278"/>
    </location>
</feature>
<dbReference type="InterPro" id="IPR029058">
    <property type="entry name" value="AB_hydrolase_fold"/>
</dbReference>
<protein>
    <submittedName>
        <fullName evidence="2">Alpha/beta-hydrolase</fullName>
    </submittedName>
</protein>
<keyword evidence="2" id="KW-0378">Hydrolase</keyword>
<dbReference type="SUPFAM" id="SSF53474">
    <property type="entry name" value="alpha/beta-Hydrolases"/>
    <property type="match status" value="1"/>
</dbReference>
<dbReference type="AlphaFoldDB" id="A0A2V1DLQ2"/>
<dbReference type="PANTHER" id="PTHR33428">
    <property type="entry name" value="CHLOROPHYLLASE-2, CHLOROPLASTIC"/>
    <property type="match status" value="1"/>
</dbReference>
<proteinExistence type="predicted"/>
<keyword evidence="3" id="KW-1185">Reference proteome</keyword>
<dbReference type="PANTHER" id="PTHR33428:SF14">
    <property type="entry name" value="CARBOXYLESTERASE TYPE B DOMAIN-CONTAINING PROTEIN"/>
    <property type="match status" value="1"/>
</dbReference>
<dbReference type="EMBL" id="KZ805422">
    <property type="protein sequence ID" value="PVH98064.1"/>
    <property type="molecule type" value="Genomic_DNA"/>
</dbReference>